<feature type="disulfide bond" evidence="5">
    <location>
        <begin position="339"/>
        <end position="366"/>
    </location>
</feature>
<dbReference type="InterPro" id="IPR035976">
    <property type="entry name" value="Sushi/SCR/CCP_sf"/>
</dbReference>
<accession>A0A9J7NCC1</accession>
<evidence type="ECO:0000259" key="6">
    <source>
        <dbReference type="PROSITE" id="PS50923"/>
    </source>
</evidence>
<organism evidence="7 8">
    <name type="scientific">Branchiostoma floridae</name>
    <name type="common">Florida lancelet</name>
    <name type="synonym">Amphioxus</name>
    <dbReference type="NCBI Taxonomy" id="7739"/>
    <lineage>
        <taxon>Eukaryota</taxon>
        <taxon>Metazoa</taxon>
        <taxon>Chordata</taxon>
        <taxon>Cephalochordata</taxon>
        <taxon>Leptocardii</taxon>
        <taxon>Amphioxiformes</taxon>
        <taxon>Branchiostomatidae</taxon>
        <taxon>Branchiostoma</taxon>
    </lineage>
</organism>
<reference evidence="7" key="1">
    <citation type="journal article" date="2020" name="Nat. Ecol. Evol.">
        <title>Deeply conserved synteny resolves early events in vertebrate evolution.</title>
        <authorList>
            <person name="Simakov O."/>
            <person name="Marletaz F."/>
            <person name="Yue J.X."/>
            <person name="O'Connell B."/>
            <person name="Jenkins J."/>
            <person name="Brandt A."/>
            <person name="Calef R."/>
            <person name="Tung C.H."/>
            <person name="Huang T.K."/>
            <person name="Schmutz J."/>
            <person name="Satoh N."/>
            <person name="Yu J.K."/>
            <person name="Putnam N.H."/>
            <person name="Green R.E."/>
            <person name="Rokhsar D.S."/>
        </authorList>
    </citation>
    <scope>NUCLEOTIDE SEQUENCE [LARGE SCALE GENOMIC DNA]</scope>
    <source>
        <strain evidence="7">S238N-H82</strain>
    </source>
</reference>
<sequence length="376" mass="41648">MSVCSNHPSGWSPGVVSGIGCSYPYHEGETCGFTCRDGYRQTSGDTSRTCSGGSWSGQPLVCEYTGCARHPPYSRFSWRKGCFYPYESGENCTYECRDGYTAVSGDSVLTCRDGAWSGTMLTCNYTGCDHLPYTRGTSKSGCWYPYVNGESCTYTCRNGFSRVSGDPSITCQNGTWSGAPLTCMYTGCKRPPSTEGTSRTGCRWPFETGENCTYTCRNGYSRVSGDPSITCRDRAWTGTPLTCEITGCERPPSTSGSWGRGCRWPYENGENCTYTCWSGHSRVSGDSTITCVNRTWSGTPLQCRRTSGCSRSPPRRYGSWGPRDCGWPYEEGETCRFECRYGHEQRSGNTTTTCTGMEWTGDPLFCTRSSNWWYGR</sequence>
<dbReference type="CDD" id="cd00033">
    <property type="entry name" value="CCP"/>
    <property type="match status" value="4"/>
</dbReference>
<reference evidence="8" key="2">
    <citation type="submission" date="2025-08" db="UniProtKB">
        <authorList>
            <consortium name="RefSeq"/>
        </authorList>
    </citation>
    <scope>IDENTIFICATION</scope>
    <source>
        <strain evidence="8">S238N-H82</strain>
        <tissue evidence="8">Testes</tissue>
    </source>
</reference>
<protein>
    <submittedName>
        <fullName evidence="8">Complement factor H-like</fullName>
    </submittedName>
</protein>
<dbReference type="GeneID" id="118431925"/>
<dbReference type="SUPFAM" id="SSF57535">
    <property type="entry name" value="Complement control module/SCR domain"/>
    <property type="match status" value="6"/>
</dbReference>
<dbReference type="AlphaFoldDB" id="A0A9J7NCC1"/>
<evidence type="ECO:0000256" key="5">
    <source>
        <dbReference type="PROSITE-ProRule" id="PRU00302"/>
    </source>
</evidence>
<keyword evidence="3" id="KW-0732">Signal</keyword>
<proteinExistence type="predicted"/>
<dbReference type="PANTHER" id="PTHR45785:SF2">
    <property type="entry name" value="COMPLEMENT FACTOR H-RELATED"/>
    <property type="match status" value="1"/>
</dbReference>
<feature type="disulfide bond" evidence="5">
    <location>
        <begin position="188"/>
        <end position="231"/>
    </location>
</feature>
<evidence type="ECO:0000313" key="7">
    <source>
        <dbReference type="Proteomes" id="UP000001554"/>
    </source>
</evidence>
<dbReference type="SMART" id="SM00032">
    <property type="entry name" value="CCP"/>
    <property type="match status" value="6"/>
</dbReference>
<feature type="disulfide bond" evidence="5">
    <location>
        <begin position="156"/>
        <end position="183"/>
    </location>
</feature>
<feature type="disulfide bond" evidence="5">
    <location>
        <begin position="248"/>
        <end position="291"/>
    </location>
</feature>
<feature type="disulfide bond" evidence="5">
    <location>
        <begin position="35"/>
        <end position="62"/>
    </location>
</feature>
<dbReference type="Gene3D" id="2.10.70.10">
    <property type="entry name" value="Complement Module, domain 1"/>
    <property type="match status" value="5"/>
</dbReference>
<dbReference type="InterPro" id="IPR000436">
    <property type="entry name" value="Sushi_SCR_CCP_dom"/>
</dbReference>
<feature type="domain" description="Sushi" evidence="6">
    <location>
        <begin position="307"/>
        <end position="368"/>
    </location>
</feature>
<comment type="subcellular location">
    <subcellularLocation>
        <location evidence="1">Virion</location>
    </subcellularLocation>
</comment>
<dbReference type="OMA" id="FECKNEY"/>
<evidence type="ECO:0000256" key="4">
    <source>
        <dbReference type="ARBA" id="ARBA00023157"/>
    </source>
</evidence>
<feature type="domain" description="Sushi" evidence="6">
    <location>
        <begin position="246"/>
        <end position="305"/>
    </location>
</feature>
<dbReference type="OrthoDB" id="6136178at2759"/>
<evidence type="ECO:0000256" key="1">
    <source>
        <dbReference type="ARBA" id="ARBA00004328"/>
    </source>
</evidence>
<gene>
    <name evidence="8" type="primary">LOC118431925</name>
</gene>
<comment type="caution">
    <text evidence="5">Lacks conserved residue(s) required for the propagation of feature annotation.</text>
</comment>
<feature type="domain" description="Sushi" evidence="6">
    <location>
        <begin position="2"/>
        <end position="64"/>
    </location>
</feature>
<evidence type="ECO:0000256" key="3">
    <source>
        <dbReference type="ARBA" id="ARBA00022729"/>
    </source>
</evidence>
<keyword evidence="2 5" id="KW-0768">Sushi</keyword>
<name>A0A9J7NCC1_BRAFL</name>
<feature type="disulfide bond" evidence="5">
    <location>
        <begin position="216"/>
        <end position="243"/>
    </location>
</feature>
<dbReference type="PANTHER" id="PTHR45785">
    <property type="entry name" value="COMPLEMENT FACTOR H-RELATED"/>
    <property type="match status" value="1"/>
</dbReference>
<feature type="domain" description="Sushi" evidence="6">
    <location>
        <begin position="126"/>
        <end position="185"/>
    </location>
</feature>
<evidence type="ECO:0000256" key="2">
    <source>
        <dbReference type="ARBA" id="ARBA00022659"/>
    </source>
</evidence>
<feature type="disulfide bond" evidence="5">
    <location>
        <begin position="276"/>
        <end position="303"/>
    </location>
</feature>
<dbReference type="Pfam" id="PF00084">
    <property type="entry name" value="Sushi"/>
    <property type="match status" value="5"/>
</dbReference>
<dbReference type="KEGG" id="bfo:118431925"/>
<feature type="disulfide bond" evidence="5">
    <location>
        <begin position="128"/>
        <end position="171"/>
    </location>
</feature>
<dbReference type="InterPro" id="IPR051503">
    <property type="entry name" value="ComplSys_Reg/VirEntry_Med"/>
</dbReference>
<evidence type="ECO:0000313" key="8">
    <source>
        <dbReference type="RefSeq" id="XP_035699261.1"/>
    </source>
</evidence>
<keyword evidence="4 5" id="KW-1015">Disulfide bond</keyword>
<dbReference type="RefSeq" id="XP_035699261.1">
    <property type="nucleotide sequence ID" value="XM_035843368.1"/>
</dbReference>
<keyword evidence="7" id="KW-1185">Reference proteome</keyword>
<feature type="domain" description="Sushi" evidence="6">
    <location>
        <begin position="186"/>
        <end position="245"/>
    </location>
</feature>
<dbReference type="Proteomes" id="UP000001554">
    <property type="component" value="Chromosome 15"/>
</dbReference>
<feature type="domain" description="Sushi" evidence="6">
    <location>
        <begin position="65"/>
        <end position="125"/>
    </location>
</feature>
<feature type="disulfide bond" evidence="5">
    <location>
        <begin position="96"/>
        <end position="123"/>
    </location>
</feature>
<dbReference type="PROSITE" id="PS50923">
    <property type="entry name" value="SUSHI"/>
    <property type="match status" value="6"/>
</dbReference>